<dbReference type="GO" id="GO:0043025">
    <property type="term" value="C:neuronal cell body"/>
    <property type="evidence" value="ECO:0007669"/>
    <property type="project" value="TreeGrafter"/>
</dbReference>
<feature type="domain" description="Microtubule-associated protein 1A/B/S-like MBL-like" evidence="3">
    <location>
        <begin position="240"/>
        <end position="522"/>
    </location>
</feature>
<accession>A0A6J2QR14</accession>
<name>A0A6J2QR14_COTGO</name>
<sequence length="2011" mass="220014">MATLVVSAEMETLGGQSKTGTSPASASPSHHFNDSKFYLLVVIGEIITDDHLKCAIADIEKGIRSWDTNLIDCNLDQELKLFVSRHSARFSADVRGQRILHHKSNVLETVVLINPSDEAVSTEVRLMISDTARHKLLVLSGQCSENSGELILQSGSFSFFKFIDIFTDQEIGELLSTIHPANKANLTLSCPPHGEWKNTNLDKHNLQDFINMKLNSTLILPEMEGLSEFTEYLSESVEIPSPFEMLEPPTSGGFLKLSKPCCYIFPAGSGDSALFAVNGFNMLINGGSDRKSCFWKLVRHLDRVDSILMTHIGDDNLPGINSMLQRKVAELEEEQSQGSTANSDWVKNMISPDIGIVFVNLPENLDNPEPNYRVRRNFEEAAFTQQFLTKLNLRLEPLQRPVGNTIEPLILFQKMGVGKLEMYVLNPSKNSKEMQHFMKQWKGSEKDTASILLPNGKESEFPISDLTSISSLIVWHPANPSDKVVRVLFPGNTTQHHIFEGLEKLKHLDFLKQPVVTQKAISSNMPSTPTLKQAKMKHRTDSKESLRSTPRPSPSKSIRKESKEEAPEKAKTDAESSHEKTQKTEKKDKVPLKKEKVKAPEKEAKAKAEQIAQNETPERKKSDIKPKVEKIVKKETKVSVEKKKEVKKEVAKKDDTPKHDVKKEEKVKKEEAKKVIKKDIRRDSPMKEKKEEKKEQRKDVKRPFKDIKKTSAAGEEKSLAPKPKPLKKDNASKKDAGIPSKLKEKGKPKVTKKETKVDSGKLAASAVAVAEELEAVRSLMSTPEDLTKDFEELRAEELVEDDATVQQIKEEEAVIIHHEEIIQTKDSPEALESLDEGITTTEADGDNGETPEELVLKGKLNGSVIEKFEDEGTVMEETSEGADYEENREIEEVYEPQRVEPDKDKLSPSEDEDHDRNDDVKLEDSVEDNEDVTNKNVEGQHISERETEKLILSASPKVSSPVSPAASIHDEMFPVGFESSTASDDENRDEPPEDYTVTSGHTQSTIEISSVPTPMDEMLTPRDLMSDENINDESPSQDSGRFGTSASGEFDKKKPSPLQDMPGSDHSQSEATEGQDYNHSASTISPPSLLEEDKFGKGFLSAVKAEGFATAQESCDTNSTRLSSTSTTSPLVRSPSVDRKDMFDSPSLFASPIELSTTMAGYARATADPSISPDDKTLEGTNSPQSSGHTPYYQSPVDEKAGALPPVSEDEAQGPVIVEVTSDKEELPNRGTPEPGERESSSPVERVMSSPKSPPPTEPDSPTKTEMILFDIDQKKTGDSILSSAPMTKQESDTNPFTAFKDESKMSISEGTTSDKSETPLEEVVAEDTFSHLASASTASLATSSLPEPTTDSHAEVGSPHSTEVDDSFSVSVVQTPTTFHEIEGSPSKEDSPRPMSISPDISPKTKSRTQDAKSPEHSTMSIEFGQESPDHSLALDFSKQSPEHPSVGGTSRATENGPTEVDYSPSEGTDGRPSEDRSSTMEKPFLFEESNSVLATSSTPSDASQSTPSVTTPCQMTEMLHAVAEQTDKSPITTKASSLTHSPHSNEPSPVLGSPPAKDSTSPFSPFVESITNTFDTQQKYDKSPSPPKAASPSPSSAAKETNPFKCEDSTLEAKSPVSPKVPFPSYLPLSSDPCIYNYACGSRGPDSTKKSPSAQSQTDVDLCLVTSCEYRHPKTELSPSFINPNPLEYFIAEENAMNEEKLLAKAGGGPPPPGGKLSAKQCEETPPTSISESAPSQTDSDVPPGTEECPSITADANIDSEDDSETLPTDRTLTYRHADPPPVALRDSAPSTGHHDVCMVDPEALKAEENLHNANTDGGEKPKKKKLLKKSSSPARKSTLTKVKDVKTSSPKKSVGEGKDAKNATNTSASRGVKSATSGTASGKGSSGASLPNCPPMYMDLVYIPNHCNAKNVDAEFFKRVRSSYYVVSGNDPTAQEPSRAVLDALLEGKSQWGNNLQVTLIPTHDTDVMREWYQETHDKQQELNIMVLASSSTVVMQDESFPACKIEM</sequence>
<dbReference type="GO" id="GO:0031114">
    <property type="term" value="P:regulation of microtubule depolymerization"/>
    <property type="evidence" value="ECO:0007669"/>
    <property type="project" value="Ensembl"/>
</dbReference>
<dbReference type="KEGG" id="cgob:115016522"/>
<feature type="compositionally biased region" description="Polar residues" evidence="1">
    <location>
        <begin position="1449"/>
        <end position="1458"/>
    </location>
</feature>
<feature type="compositionally biased region" description="Polar residues" evidence="1">
    <location>
        <begin position="1280"/>
        <end position="1297"/>
    </location>
</feature>
<evidence type="ECO:0000256" key="1">
    <source>
        <dbReference type="SAM" id="MobiDB-lite"/>
    </source>
</evidence>
<feature type="compositionally biased region" description="Polar residues" evidence="1">
    <location>
        <begin position="1179"/>
        <end position="1193"/>
    </location>
</feature>
<feature type="compositionally biased region" description="Polar residues" evidence="1">
    <location>
        <begin position="1560"/>
        <end position="1579"/>
    </location>
</feature>
<feature type="region of interest" description="Disordered" evidence="1">
    <location>
        <begin position="1334"/>
        <end position="1624"/>
    </location>
</feature>
<dbReference type="GO" id="GO:0001840">
    <property type="term" value="P:neural plate development"/>
    <property type="evidence" value="ECO:0007669"/>
    <property type="project" value="Ensembl"/>
</dbReference>
<organism evidence="4 5">
    <name type="scientific">Cottoperca gobio</name>
    <name type="common">Frogmouth</name>
    <name type="synonym">Aphritis gobio</name>
    <dbReference type="NCBI Taxonomy" id="56716"/>
    <lineage>
        <taxon>Eukaryota</taxon>
        <taxon>Metazoa</taxon>
        <taxon>Chordata</taxon>
        <taxon>Craniata</taxon>
        <taxon>Vertebrata</taxon>
        <taxon>Euteleostomi</taxon>
        <taxon>Actinopterygii</taxon>
        <taxon>Neopterygii</taxon>
        <taxon>Teleostei</taxon>
        <taxon>Neoteleostei</taxon>
        <taxon>Acanthomorphata</taxon>
        <taxon>Eupercaria</taxon>
        <taxon>Perciformes</taxon>
        <taxon>Notothenioidei</taxon>
        <taxon>Bovichtidae</taxon>
        <taxon>Cottoperca</taxon>
    </lineage>
</organism>
<dbReference type="GO" id="GO:0005875">
    <property type="term" value="C:microtubule associated complex"/>
    <property type="evidence" value="ECO:0007669"/>
    <property type="project" value="TreeGrafter"/>
</dbReference>
<dbReference type="OrthoDB" id="5371837at2759"/>
<feature type="compositionally biased region" description="Low complexity" evidence="1">
    <location>
        <begin position="1592"/>
        <end position="1601"/>
    </location>
</feature>
<dbReference type="GeneID" id="115016522"/>
<dbReference type="GO" id="GO:0007409">
    <property type="term" value="P:axonogenesis"/>
    <property type="evidence" value="ECO:0007669"/>
    <property type="project" value="TreeGrafter"/>
</dbReference>
<dbReference type="Proteomes" id="UP000504630">
    <property type="component" value="Chromosome 12"/>
</dbReference>
<feature type="compositionally biased region" description="Basic and acidic residues" evidence="1">
    <location>
        <begin position="726"/>
        <end position="759"/>
    </location>
</feature>
<gene>
    <name evidence="5" type="primary">map1b</name>
</gene>
<dbReference type="GO" id="GO:0003779">
    <property type="term" value="F:actin binding"/>
    <property type="evidence" value="ECO:0007669"/>
    <property type="project" value="TreeGrafter"/>
</dbReference>
<feature type="compositionally biased region" description="Low complexity" evidence="1">
    <location>
        <begin position="953"/>
        <end position="967"/>
    </location>
</feature>
<keyword evidence="4" id="KW-1185">Reference proteome</keyword>
<feature type="compositionally biased region" description="Basic and acidic residues" evidence="1">
    <location>
        <begin position="1470"/>
        <end position="1481"/>
    </location>
</feature>
<feature type="compositionally biased region" description="Polar residues" evidence="1">
    <location>
        <begin position="1369"/>
        <end position="1379"/>
    </location>
</feature>
<feature type="compositionally biased region" description="Acidic residues" evidence="1">
    <location>
        <begin position="983"/>
        <end position="993"/>
    </location>
</feature>
<dbReference type="GO" id="GO:0005874">
    <property type="term" value="C:microtubule"/>
    <property type="evidence" value="ECO:0007669"/>
    <property type="project" value="InterPro"/>
</dbReference>
<dbReference type="FunCoup" id="A0A6J2QR14">
    <property type="interactions" value="367"/>
</dbReference>
<dbReference type="PANTHER" id="PTHR13843:SF5">
    <property type="entry name" value="MICROTUBULE-ASSOCIATED PROTEIN 1B"/>
    <property type="match status" value="1"/>
</dbReference>
<dbReference type="InterPro" id="IPR057480">
    <property type="entry name" value="MAP1A/B/S-like_MBL"/>
</dbReference>
<feature type="compositionally biased region" description="Polar residues" evidence="1">
    <location>
        <begin position="1530"/>
        <end position="1549"/>
    </location>
</feature>
<dbReference type="PANTHER" id="PTHR13843">
    <property type="entry name" value="MICROTUBULE-ASSOCIATED PROTEIN"/>
    <property type="match status" value="1"/>
</dbReference>
<proteinExistence type="predicted"/>
<evidence type="ECO:0000259" key="3">
    <source>
        <dbReference type="Pfam" id="PF25281"/>
    </source>
</evidence>
<dbReference type="GO" id="GO:0045202">
    <property type="term" value="C:synapse"/>
    <property type="evidence" value="ECO:0007669"/>
    <property type="project" value="TreeGrafter"/>
</dbReference>
<feature type="region of interest" description="Disordered" evidence="1">
    <location>
        <begin position="1110"/>
        <end position="1152"/>
    </location>
</feature>
<feature type="compositionally biased region" description="Polar residues" evidence="1">
    <location>
        <begin position="1065"/>
        <end position="1086"/>
    </location>
</feature>
<dbReference type="InterPro" id="IPR056617">
    <property type="entry name" value="MAP1B/S_N"/>
</dbReference>
<protein>
    <submittedName>
        <fullName evidence="5">Microtubule-associated protein 1B</fullName>
    </submittedName>
</protein>
<dbReference type="GO" id="GO:0030425">
    <property type="term" value="C:dendrite"/>
    <property type="evidence" value="ECO:0007669"/>
    <property type="project" value="TreeGrafter"/>
</dbReference>
<dbReference type="Pfam" id="PF23415">
    <property type="entry name" value="MAPB1_N"/>
    <property type="match status" value="1"/>
</dbReference>
<dbReference type="InParanoid" id="A0A6J2QR14"/>
<feature type="region of interest" description="Disordered" evidence="1">
    <location>
        <begin position="1164"/>
        <end position="1321"/>
    </location>
</feature>
<dbReference type="CTD" id="4131"/>
<feature type="compositionally biased region" description="Low complexity" evidence="1">
    <location>
        <begin position="1334"/>
        <end position="1346"/>
    </location>
</feature>
<feature type="compositionally biased region" description="Polar residues" evidence="1">
    <location>
        <begin position="1490"/>
        <end position="1516"/>
    </location>
</feature>
<reference evidence="5" key="1">
    <citation type="submission" date="2025-08" db="UniProtKB">
        <authorList>
            <consortium name="RefSeq"/>
        </authorList>
    </citation>
    <scope>IDENTIFICATION</scope>
</reference>
<dbReference type="GO" id="GO:0008017">
    <property type="term" value="F:microtubule binding"/>
    <property type="evidence" value="ECO:0007669"/>
    <property type="project" value="InterPro"/>
</dbReference>
<feature type="compositionally biased region" description="Acidic residues" evidence="1">
    <location>
        <begin position="868"/>
        <end position="884"/>
    </location>
</feature>
<feature type="compositionally biased region" description="Basic and acidic residues" evidence="1">
    <location>
        <begin position="885"/>
        <end position="924"/>
    </location>
</feature>
<feature type="compositionally biased region" description="Basic and acidic residues" evidence="1">
    <location>
        <begin position="616"/>
        <end position="719"/>
    </location>
</feature>
<dbReference type="GO" id="GO:0021915">
    <property type="term" value="P:neural tube development"/>
    <property type="evidence" value="ECO:0007669"/>
    <property type="project" value="Ensembl"/>
</dbReference>
<dbReference type="GO" id="GO:0016358">
    <property type="term" value="P:dendrite development"/>
    <property type="evidence" value="ECO:0007669"/>
    <property type="project" value="TreeGrafter"/>
</dbReference>
<dbReference type="GO" id="GO:0005829">
    <property type="term" value="C:cytosol"/>
    <property type="evidence" value="ECO:0007669"/>
    <property type="project" value="TreeGrafter"/>
</dbReference>
<dbReference type="InterPro" id="IPR026074">
    <property type="entry name" value="MAP1"/>
</dbReference>
<feature type="compositionally biased region" description="Basic and acidic residues" evidence="1">
    <location>
        <begin position="558"/>
        <end position="608"/>
    </location>
</feature>
<evidence type="ECO:0000259" key="2">
    <source>
        <dbReference type="Pfam" id="PF23415"/>
    </source>
</evidence>
<feature type="compositionally biased region" description="Polar residues" evidence="1">
    <location>
        <begin position="521"/>
        <end position="531"/>
    </location>
</feature>
<feature type="region of interest" description="Disordered" evidence="1">
    <location>
        <begin position="521"/>
        <end position="763"/>
    </location>
</feature>
<feature type="compositionally biased region" description="Polar residues" evidence="1">
    <location>
        <begin position="1032"/>
        <end position="1047"/>
    </location>
</feature>
<dbReference type="RefSeq" id="XP_029300166.1">
    <property type="nucleotide sequence ID" value="XM_029444306.1"/>
</dbReference>
<dbReference type="Pfam" id="PF25281">
    <property type="entry name" value="MBL_MAP1B"/>
    <property type="match status" value="1"/>
</dbReference>
<evidence type="ECO:0000313" key="5">
    <source>
        <dbReference type="RefSeq" id="XP_029300166.1"/>
    </source>
</evidence>
<feature type="compositionally biased region" description="Polar residues" evidence="1">
    <location>
        <begin position="1728"/>
        <end position="1742"/>
    </location>
</feature>
<feature type="compositionally biased region" description="Polar residues" evidence="1">
    <location>
        <begin position="996"/>
        <end position="1012"/>
    </location>
</feature>
<feature type="region of interest" description="Disordered" evidence="1">
    <location>
        <begin position="1705"/>
        <end position="1798"/>
    </location>
</feature>
<feature type="compositionally biased region" description="Low complexity" evidence="1">
    <location>
        <begin position="1119"/>
        <end position="1135"/>
    </location>
</feature>
<feature type="domain" description="Microtubule-associated protein 1B/S N-terminal" evidence="2">
    <location>
        <begin position="39"/>
        <end position="235"/>
    </location>
</feature>
<feature type="region of interest" description="Disordered" evidence="1">
    <location>
        <begin position="1815"/>
        <end position="1891"/>
    </location>
</feature>
<feature type="compositionally biased region" description="Basic and acidic residues" evidence="1">
    <location>
        <begin position="1381"/>
        <end position="1393"/>
    </location>
</feature>
<feature type="region of interest" description="Disordered" evidence="1">
    <location>
        <begin position="867"/>
        <end position="1091"/>
    </location>
</feature>
<feature type="compositionally biased region" description="Low complexity" evidence="1">
    <location>
        <begin position="1876"/>
        <end position="1891"/>
    </location>
</feature>
<dbReference type="GO" id="GO:0000226">
    <property type="term" value="P:microtubule cytoskeleton organization"/>
    <property type="evidence" value="ECO:0007669"/>
    <property type="project" value="Ensembl"/>
</dbReference>
<feature type="compositionally biased region" description="Polar residues" evidence="1">
    <location>
        <begin position="547"/>
        <end position="556"/>
    </location>
</feature>
<evidence type="ECO:0000313" key="4">
    <source>
        <dbReference type="Proteomes" id="UP000504630"/>
    </source>
</evidence>